<gene>
    <name evidence="1" type="ORF">GsuE55_24620</name>
</gene>
<keyword evidence="2" id="KW-1185">Reference proteome</keyword>
<proteinExistence type="predicted"/>
<dbReference type="SUPFAM" id="SSF56784">
    <property type="entry name" value="HAD-like"/>
    <property type="match status" value="1"/>
</dbReference>
<dbReference type="InterPro" id="IPR029063">
    <property type="entry name" value="SAM-dependent_MTases_sf"/>
</dbReference>
<evidence type="ECO:0000313" key="1">
    <source>
        <dbReference type="EMBL" id="BBW97629.1"/>
    </source>
</evidence>
<dbReference type="Gene3D" id="3.40.50.1000">
    <property type="entry name" value="HAD superfamily/HAD-like"/>
    <property type="match status" value="1"/>
</dbReference>
<sequence>MMNLDQLWLSDKYLKSISSIENEVKLLSLDIFDTLIFRSCAKPVDIFLKVGEKAQKEGLSKYTPFEFQQLRILAEKVAREEKKKSINSTEVSLEQIYEHMPFDINTSNRIKEIELETEIESCYVNPSIYSLIKYFSGKNIPIVLMSDMYLSNEQIKKILINNGFEMNYISNILVSNIEGGSKEEGFLFKILMNLFPDIEKQAILHIGDNYMADVVAAKAAGIRTIHYKVIPSTINDVFSFEQVRFGDLLPELLSLRKLAGNIQNYSADEEFWFRFGATVLGPFLSIFADWIIDLCIKENKKYIYPLMREGHLLSEVISKALVYRKEQLIVRPLYVSRKATFYSFIEHIDTKFFEQLFKGKNDFVRLRNVTVYNFFEMFGITNLDVIKEFSQYYDELIENSNNVMITKETSLQEKLLQMLSNEIIIEQIKLYVEQKQRYIEEFLLQTIRDPSSSVTVDIGFRGTTQFFIDKALSRYTSGLTHVIAMGTQSTTEKMLLGLDIRGFLGNAGENIDIIYSIKRSPEIFEQLLMGEEGSTIGYLRDQSGKIDPIIANSMYQPKEIHWKKICAEGVKTFQFLWYHLINIKPQLKNEVFKRKREIAKILTRVIEMPTMEEAINLGELSHEDNFGSQYVRKICNDSDINLLDKLGVNTYISFTSHGWEYGKSYWPQGVVTRKYPFYLYSYYLKQRNHGSYVIVFNEMISRVREMGYREIAIYGAGEAGRHLLKLAILHGINVKCFIDSNKKLWGKRIEGILVKSLKEAFDDGINVFVVGSLAYYKEIKNTIIDTYSRKNKIPKVFTAYSLEE</sequence>
<dbReference type="Gene3D" id="1.10.150.400">
    <property type="match status" value="1"/>
</dbReference>
<dbReference type="RefSeq" id="WP_244319333.1">
    <property type="nucleotide sequence ID" value="NZ_AP022557.1"/>
</dbReference>
<dbReference type="Proteomes" id="UP000501421">
    <property type="component" value="Chromosome"/>
</dbReference>
<accession>A0A679FRE2</accession>
<dbReference type="EMBL" id="AP022557">
    <property type="protein sequence ID" value="BBW97629.1"/>
    <property type="molecule type" value="Genomic_DNA"/>
</dbReference>
<reference evidence="2" key="1">
    <citation type="journal article" date="2020" name="Microbiol. Resour. Announc.">
        <title>Complete Genome Sequence of Geobacillus sp. Strain E55-1, Isolated from Mine Geyser in Japan.</title>
        <authorList>
            <person name="Miyazaki K."/>
            <person name="Hase E."/>
            <person name="Tokito N."/>
        </authorList>
    </citation>
    <scope>NUCLEOTIDE SEQUENCE [LARGE SCALE GENOMIC DNA]</scope>
    <source>
        <strain evidence="2">E55-1</strain>
    </source>
</reference>
<dbReference type="AlphaFoldDB" id="A0A679FRE2"/>
<evidence type="ECO:0008006" key="3">
    <source>
        <dbReference type="Google" id="ProtNLM"/>
    </source>
</evidence>
<name>A0A679FRE2_9BACL</name>
<dbReference type="InterPro" id="IPR023214">
    <property type="entry name" value="HAD_sf"/>
</dbReference>
<dbReference type="Gene3D" id="3.40.50.720">
    <property type="entry name" value="NAD(P)-binding Rossmann-like Domain"/>
    <property type="match status" value="1"/>
</dbReference>
<dbReference type="InterPro" id="IPR036412">
    <property type="entry name" value="HAD-like_sf"/>
</dbReference>
<protein>
    <recommendedName>
        <fullName evidence="3">Haloacid dehalogenase</fullName>
    </recommendedName>
</protein>
<dbReference type="SUPFAM" id="SSF53335">
    <property type="entry name" value="S-adenosyl-L-methionine-dependent methyltransferases"/>
    <property type="match status" value="1"/>
</dbReference>
<evidence type="ECO:0000313" key="2">
    <source>
        <dbReference type="Proteomes" id="UP000501421"/>
    </source>
</evidence>
<dbReference type="CDD" id="cd01427">
    <property type="entry name" value="HAD_like"/>
    <property type="match status" value="1"/>
</dbReference>
<organism evidence="1 2">
    <name type="scientific">Geobacillus subterraneus</name>
    <dbReference type="NCBI Taxonomy" id="129338"/>
    <lineage>
        <taxon>Bacteria</taxon>
        <taxon>Bacillati</taxon>
        <taxon>Bacillota</taxon>
        <taxon>Bacilli</taxon>
        <taxon>Bacillales</taxon>
        <taxon>Anoxybacillaceae</taxon>
        <taxon>Geobacillus</taxon>
    </lineage>
</organism>